<protein>
    <submittedName>
        <fullName evidence="1">Uncharacterized protein</fullName>
    </submittedName>
</protein>
<dbReference type="AlphaFoldDB" id="A0A8S0TNR5"/>
<comment type="caution">
    <text evidence="1">The sequence shown here is derived from an EMBL/GenBank/DDBJ whole genome shotgun (WGS) entry which is preliminary data.</text>
</comment>
<evidence type="ECO:0000313" key="2">
    <source>
        <dbReference type="Proteomes" id="UP000594638"/>
    </source>
</evidence>
<reference evidence="1 2" key="1">
    <citation type="submission" date="2019-12" db="EMBL/GenBank/DDBJ databases">
        <authorList>
            <person name="Alioto T."/>
            <person name="Alioto T."/>
            <person name="Gomez Garrido J."/>
        </authorList>
    </citation>
    <scope>NUCLEOTIDE SEQUENCE [LARGE SCALE GENOMIC DNA]</scope>
</reference>
<dbReference type="EMBL" id="CACTIH010007260">
    <property type="protein sequence ID" value="CAA3006442.1"/>
    <property type="molecule type" value="Genomic_DNA"/>
</dbReference>
<accession>A0A8S0TNR5</accession>
<gene>
    <name evidence="1" type="ORF">OLEA9_A022737</name>
</gene>
<evidence type="ECO:0000313" key="1">
    <source>
        <dbReference type="EMBL" id="CAA3006442.1"/>
    </source>
</evidence>
<dbReference type="Gramene" id="OE9A022737T1">
    <property type="protein sequence ID" value="OE9A022737C1"/>
    <property type="gene ID" value="OE9A022737"/>
</dbReference>
<dbReference type="Proteomes" id="UP000594638">
    <property type="component" value="Unassembled WGS sequence"/>
</dbReference>
<proteinExistence type="predicted"/>
<organism evidence="1 2">
    <name type="scientific">Olea europaea subsp. europaea</name>
    <dbReference type="NCBI Taxonomy" id="158383"/>
    <lineage>
        <taxon>Eukaryota</taxon>
        <taxon>Viridiplantae</taxon>
        <taxon>Streptophyta</taxon>
        <taxon>Embryophyta</taxon>
        <taxon>Tracheophyta</taxon>
        <taxon>Spermatophyta</taxon>
        <taxon>Magnoliopsida</taxon>
        <taxon>eudicotyledons</taxon>
        <taxon>Gunneridae</taxon>
        <taxon>Pentapetalae</taxon>
        <taxon>asterids</taxon>
        <taxon>lamiids</taxon>
        <taxon>Lamiales</taxon>
        <taxon>Oleaceae</taxon>
        <taxon>Oleeae</taxon>
        <taxon>Olea</taxon>
    </lineage>
</organism>
<sequence length="131" mass="14673">MAERWFFHHSLALREVKREYSQRLLESLGPMIATNLVLARWPIRVLFGDSLDRASLCSCVLKRLAAHLPPNNNAELETWCPAVHQAYQASEQVCHLARVKKTHDNLTTCCARARAIVSLLRPGGCGAQLAL</sequence>
<name>A0A8S0TNR5_OLEEU</name>
<keyword evidence="2" id="KW-1185">Reference proteome</keyword>